<protein>
    <submittedName>
        <fullName evidence="2">Uncharacterized protein</fullName>
    </submittedName>
</protein>
<gene>
    <name evidence="2" type="ORF">F8388_000855</name>
</gene>
<name>A0A7J6FPX2_CANSA</name>
<dbReference type="PRINTS" id="PR01217">
    <property type="entry name" value="PRICHEXTENSN"/>
</dbReference>
<proteinExistence type="predicted"/>
<reference evidence="2 3" key="1">
    <citation type="journal article" date="2020" name="bioRxiv">
        <title>Sequence and annotation of 42 cannabis genomes reveals extensive copy number variation in cannabinoid synthesis and pathogen resistance genes.</title>
        <authorList>
            <person name="Mckernan K.J."/>
            <person name="Helbert Y."/>
            <person name="Kane L.T."/>
            <person name="Ebling H."/>
            <person name="Zhang L."/>
            <person name="Liu B."/>
            <person name="Eaton Z."/>
            <person name="Mclaughlin S."/>
            <person name="Kingan S."/>
            <person name="Baybayan P."/>
            <person name="Concepcion G."/>
            <person name="Jordan M."/>
            <person name="Riva A."/>
            <person name="Barbazuk W."/>
            <person name="Harkins T."/>
        </authorList>
    </citation>
    <scope>NUCLEOTIDE SEQUENCE [LARGE SCALE GENOMIC DNA]</scope>
    <source>
        <strain evidence="3">cv. Jamaican Lion 4</strain>
        <tissue evidence="2">Leaf</tissue>
    </source>
</reference>
<dbReference type="PANTHER" id="PTHR47481">
    <property type="match status" value="1"/>
</dbReference>
<evidence type="ECO:0000313" key="2">
    <source>
        <dbReference type="EMBL" id="KAF4372688.1"/>
    </source>
</evidence>
<feature type="compositionally biased region" description="Pro residues" evidence="1">
    <location>
        <begin position="151"/>
        <end position="161"/>
    </location>
</feature>
<dbReference type="PANTHER" id="PTHR47481:SF30">
    <property type="entry name" value="CCHC-TYPE DOMAIN-CONTAINING PROTEIN"/>
    <property type="match status" value="1"/>
</dbReference>
<feature type="region of interest" description="Disordered" evidence="1">
    <location>
        <begin position="144"/>
        <end position="205"/>
    </location>
</feature>
<evidence type="ECO:0000256" key="1">
    <source>
        <dbReference type="SAM" id="MobiDB-lite"/>
    </source>
</evidence>
<accession>A0A7J6FPX2</accession>
<dbReference type="EMBL" id="JAATIP010000104">
    <property type="protein sequence ID" value="KAF4372688.1"/>
    <property type="molecule type" value="Genomic_DNA"/>
</dbReference>
<dbReference type="Pfam" id="PF14223">
    <property type="entry name" value="Retrotran_gag_2"/>
    <property type="match status" value="1"/>
</dbReference>
<sequence length="222" mass="24559">MSWMYTSISDGMLGQIVAFSTAAEIWSSLNQIYTAASFARVSEHRTTLQNIKKDGMTAFAYLQKINSICNILASAGDPVSSQDHLTFLLNGLGPAYNAFVTPILTRSPQPSIEEVHSLLLSYDARLDRQTAAASLSSLQANFTNLHLPKSNPKPPPRPPSSHSPYPYSHSPQTRPPPRPNYYQSPRPPTPYPPSTRPPPRPPKCQICFQLGISKSKNYSFDK</sequence>
<feature type="compositionally biased region" description="Pro residues" evidence="1">
    <location>
        <begin position="173"/>
        <end position="202"/>
    </location>
</feature>
<dbReference type="AlphaFoldDB" id="A0A7J6FPX2"/>
<comment type="caution">
    <text evidence="2">The sequence shown here is derived from an EMBL/GenBank/DDBJ whole genome shotgun (WGS) entry which is preliminary data.</text>
</comment>
<organism evidence="2 3">
    <name type="scientific">Cannabis sativa</name>
    <name type="common">Hemp</name>
    <name type="synonym">Marijuana</name>
    <dbReference type="NCBI Taxonomy" id="3483"/>
    <lineage>
        <taxon>Eukaryota</taxon>
        <taxon>Viridiplantae</taxon>
        <taxon>Streptophyta</taxon>
        <taxon>Embryophyta</taxon>
        <taxon>Tracheophyta</taxon>
        <taxon>Spermatophyta</taxon>
        <taxon>Magnoliopsida</taxon>
        <taxon>eudicotyledons</taxon>
        <taxon>Gunneridae</taxon>
        <taxon>Pentapetalae</taxon>
        <taxon>rosids</taxon>
        <taxon>fabids</taxon>
        <taxon>Rosales</taxon>
        <taxon>Cannabaceae</taxon>
        <taxon>Cannabis</taxon>
    </lineage>
</organism>
<feature type="compositionally biased region" description="Low complexity" evidence="1">
    <location>
        <begin position="162"/>
        <end position="171"/>
    </location>
</feature>
<dbReference type="Proteomes" id="UP000525078">
    <property type="component" value="Unassembled WGS sequence"/>
</dbReference>
<evidence type="ECO:0000313" key="3">
    <source>
        <dbReference type="Proteomes" id="UP000525078"/>
    </source>
</evidence>